<reference evidence="4" key="2">
    <citation type="submission" date="2022-03" db="EMBL/GenBank/DDBJ databases">
        <title>Genome Encyclopedia of Bacteria and Archaea VI: Functional Genomics of Type Strains.</title>
        <authorList>
            <person name="Whitman W."/>
        </authorList>
    </citation>
    <scope>NUCLEOTIDE SEQUENCE</scope>
    <source>
        <strain evidence="4">HSC-15S17</strain>
    </source>
</reference>
<dbReference type="PANTHER" id="PTHR30590">
    <property type="entry name" value="INNER MEMBRANE PROTEIN"/>
    <property type="match status" value="1"/>
</dbReference>
<proteinExistence type="predicted"/>
<evidence type="ECO:0000256" key="1">
    <source>
        <dbReference type="SAM" id="Phobius"/>
    </source>
</evidence>
<evidence type="ECO:0000313" key="6">
    <source>
        <dbReference type="Proteomes" id="UP001162889"/>
    </source>
</evidence>
<feature type="transmembrane region" description="Helical" evidence="1">
    <location>
        <begin position="128"/>
        <end position="156"/>
    </location>
</feature>
<evidence type="ECO:0000313" key="5">
    <source>
        <dbReference type="Proteomes" id="UP001155901"/>
    </source>
</evidence>
<organism evidence="3 5">
    <name type="scientific">Duganella violaceipulchra</name>
    <dbReference type="NCBI Taxonomy" id="2849652"/>
    <lineage>
        <taxon>Bacteria</taxon>
        <taxon>Pseudomonadati</taxon>
        <taxon>Pseudomonadota</taxon>
        <taxon>Betaproteobacteria</taxon>
        <taxon>Burkholderiales</taxon>
        <taxon>Oxalobacteraceae</taxon>
        <taxon>Telluria group</taxon>
        <taxon>Duganella</taxon>
    </lineage>
</organism>
<keyword evidence="1" id="KW-0812">Transmembrane</keyword>
<dbReference type="AlphaFoldDB" id="A0AA41L412"/>
<accession>A0AA41L412</accession>
<dbReference type="InterPro" id="IPR052529">
    <property type="entry name" value="Bact_Transport_Assoc"/>
</dbReference>
<reference evidence="3" key="1">
    <citation type="submission" date="2021-07" db="EMBL/GenBank/DDBJ databases">
        <title>Characterization of violacein-producing bacteria and related species.</title>
        <authorList>
            <person name="Wilson H.S."/>
            <person name="De Leon M.E."/>
        </authorList>
    </citation>
    <scope>NUCLEOTIDE SEQUENCE</scope>
    <source>
        <strain evidence="3">HSC-15S17</strain>
    </source>
</reference>
<dbReference type="Pfam" id="PF04235">
    <property type="entry name" value="DUF418"/>
    <property type="match status" value="1"/>
</dbReference>
<dbReference type="EMBL" id="JAHTGR010000019">
    <property type="protein sequence ID" value="MBV6324703.1"/>
    <property type="molecule type" value="Genomic_DNA"/>
</dbReference>
<dbReference type="EMBL" id="JALJZU010000007">
    <property type="protein sequence ID" value="MCP2009851.1"/>
    <property type="molecule type" value="Genomic_DNA"/>
</dbReference>
<feature type="transmembrane region" description="Helical" evidence="1">
    <location>
        <begin position="320"/>
        <end position="343"/>
    </location>
</feature>
<keyword evidence="6" id="KW-1185">Reference proteome</keyword>
<gene>
    <name evidence="3" type="ORF">KVP70_27640</name>
    <name evidence="4" type="ORF">L1274_003583</name>
</gene>
<comment type="caution">
    <text evidence="3">The sequence shown here is derived from an EMBL/GenBank/DDBJ whole genome shotgun (WGS) entry which is preliminary data.</text>
</comment>
<keyword evidence="1" id="KW-0472">Membrane</keyword>
<dbReference type="Proteomes" id="UP001155901">
    <property type="component" value="Unassembled WGS sequence"/>
</dbReference>
<evidence type="ECO:0000313" key="3">
    <source>
        <dbReference type="EMBL" id="MBV6324703.1"/>
    </source>
</evidence>
<protein>
    <submittedName>
        <fullName evidence="3">DUF418 domain-containing protein</fullName>
    </submittedName>
</protein>
<feature type="domain" description="DUF418" evidence="2">
    <location>
        <begin position="223"/>
        <end position="361"/>
    </location>
</feature>
<sequence length="369" mass="40329">MLGKNTSGERIDAIDILRGVALFGVLSVNLVSEFRVSIFQQFLPPDPGLGMLDAWVEGLVRAGFEMKAFAVFSFLFGLGLAVQFERLSRTGRPFYWLARRLGVLLMFGLVHLLLVWNGDILTEYALGGLLVLPLLAAPVWALAVAAAGMFALYLFIGVVPVGIPWPEPAWFQQHVALANQVYASGTHAEICRFSLSELPYLLPLHLYVIPRTLALFLLGALAWRSGVMQRPGEHLRLWTGVAVIGVAGGAALCILDVATGVGQSLLAAGYAATVILLAQRGLLRSFAPLGRMAFTNYIAQSLIFGGIFFGYGLGQFGKLGAAPVFLLGIVVYVAQMALSAWWLRHYRFGPLEWLWRTLMYGTAQAMRKR</sequence>
<feature type="transmembrane region" description="Helical" evidence="1">
    <location>
        <begin position="96"/>
        <end position="116"/>
    </location>
</feature>
<feature type="transmembrane region" description="Helical" evidence="1">
    <location>
        <begin position="264"/>
        <end position="282"/>
    </location>
</feature>
<dbReference type="InterPro" id="IPR007349">
    <property type="entry name" value="DUF418"/>
</dbReference>
<evidence type="ECO:0000313" key="4">
    <source>
        <dbReference type="EMBL" id="MCP2009851.1"/>
    </source>
</evidence>
<feature type="transmembrane region" description="Helical" evidence="1">
    <location>
        <begin position="294"/>
        <end position="314"/>
    </location>
</feature>
<keyword evidence="1" id="KW-1133">Transmembrane helix</keyword>
<dbReference type="RefSeq" id="WP_217945612.1">
    <property type="nucleotide sequence ID" value="NZ_JAHTGR010000019.1"/>
</dbReference>
<dbReference type="Proteomes" id="UP001162889">
    <property type="component" value="Unassembled WGS sequence"/>
</dbReference>
<dbReference type="PANTHER" id="PTHR30590:SF2">
    <property type="entry name" value="INNER MEMBRANE PROTEIN"/>
    <property type="match status" value="1"/>
</dbReference>
<feature type="transmembrane region" description="Helical" evidence="1">
    <location>
        <begin position="204"/>
        <end position="223"/>
    </location>
</feature>
<feature type="transmembrane region" description="Helical" evidence="1">
    <location>
        <begin position="68"/>
        <end position="84"/>
    </location>
</feature>
<evidence type="ECO:0000259" key="2">
    <source>
        <dbReference type="Pfam" id="PF04235"/>
    </source>
</evidence>
<name>A0AA41L412_9BURK</name>
<feature type="transmembrane region" description="Helical" evidence="1">
    <location>
        <begin position="235"/>
        <end position="258"/>
    </location>
</feature>